<evidence type="ECO:0000256" key="3">
    <source>
        <dbReference type="PROSITE-ProRule" id="PRU00023"/>
    </source>
</evidence>
<dbReference type="InterPro" id="IPR036770">
    <property type="entry name" value="Ankyrin_rpt-contain_sf"/>
</dbReference>
<reference evidence="4" key="2">
    <citation type="submission" date="2023-05" db="EMBL/GenBank/DDBJ databases">
        <authorList>
            <consortium name="Lawrence Berkeley National Laboratory"/>
            <person name="Steindorff A."/>
            <person name="Hensen N."/>
            <person name="Bonometti L."/>
            <person name="Westerberg I."/>
            <person name="Brannstrom I.O."/>
            <person name="Guillou S."/>
            <person name="Cros-Aarteil S."/>
            <person name="Calhoun S."/>
            <person name="Haridas S."/>
            <person name="Kuo A."/>
            <person name="Mondo S."/>
            <person name="Pangilinan J."/>
            <person name="Riley R."/>
            <person name="Labutti K."/>
            <person name="Andreopoulos B."/>
            <person name="Lipzen A."/>
            <person name="Chen C."/>
            <person name="Yanf M."/>
            <person name="Daum C."/>
            <person name="Ng V."/>
            <person name="Clum A."/>
            <person name="Ohm R."/>
            <person name="Martin F."/>
            <person name="Silar P."/>
            <person name="Natvig D."/>
            <person name="Lalanne C."/>
            <person name="Gautier V."/>
            <person name="Ament-Velasquez S.L."/>
            <person name="Kruys A."/>
            <person name="Hutchinson M.I."/>
            <person name="Powell A.J."/>
            <person name="Barry K."/>
            <person name="Miller A.N."/>
            <person name="Grigoriev I.V."/>
            <person name="Debuchy R."/>
            <person name="Gladieux P."/>
            <person name="Thoren M.H."/>
            <person name="Johannesson H."/>
        </authorList>
    </citation>
    <scope>NUCLEOTIDE SEQUENCE</scope>
    <source>
        <strain evidence="4">PSN243</strain>
    </source>
</reference>
<dbReference type="Proteomes" id="UP001321760">
    <property type="component" value="Unassembled WGS sequence"/>
</dbReference>
<sequence>MENIGYLHLTPLQTAAACGNLKFVRLLLAAGANVDDGNPFRTPLSEASLHGHAHIARELLSHGATIYRPGRVPNSLKVACCRRKLEVIDMLLEHLSGGDHLLRAMDEALGVALQHDDEEVFFRLLPRLPITPRHLGWACAFGSKVGVERFLDAGVSVSDRDAAFGYPLHTASTRLRPVIAQLLVNRGAKVDRASKRYGNPLLAALTSCAAPLLRRLRSKRAAKLISRLPTSHDDSAFVSYAAGDVELSAARVSTCLKVVSILLTSGSCVKKIDKDFGTPLQIASFIGSVPLVESILERGADVNDIGGYFETALFAALEGRRNAVVRLLLERGANAEYSHPEFGTPFCLACANNDLESVQVLLPHGVDPNATDPRGETPLTIALKLESRGLQSLLAGSGKQLRVRDEDMIVAARFYRRPDILGSVLKLDEKMIPSEETILTVIREPAIPPKMISSLVARNRQLGVTEKMLKFAARTAVVQALLQIRPICKLTLEILEFQRERPAIHLLLEHEPDFPITEAVVLAVLRTPCHPPPMPTMGGLLQMLWSRNPGLQVTRAMIEAASKSPKDLEFILHQNDTVLVSQEAACIAANHPFSAPKLTRMLLSHAKMLKPRQEAVLLALARCPSERMMSTLEVLLEYNSELEIPGATTLAVLGTVRSRIWNEWQKRLDVVLRNWARQRLKSEGGLIMSSST</sequence>
<dbReference type="PANTHER" id="PTHR24171">
    <property type="entry name" value="ANKYRIN REPEAT DOMAIN-CONTAINING PROTEIN 39-RELATED"/>
    <property type="match status" value="1"/>
</dbReference>
<feature type="repeat" description="ANK" evidence="3">
    <location>
        <begin position="275"/>
        <end position="307"/>
    </location>
</feature>
<name>A0AAV9GUM5_9PEZI</name>
<dbReference type="Pfam" id="PF12796">
    <property type="entry name" value="Ank_2"/>
    <property type="match status" value="1"/>
</dbReference>
<evidence type="ECO:0000256" key="1">
    <source>
        <dbReference type="ARBA" id="ARBA00022737"/>
    </source>
</evidence>
<dbReference type="Gene3D" id="1.25.40.20">
    <property type="entry name" value="Ankyrin repeat-containing domain"/>
    <property type="match status" value="3"/>
</dbReference>
<feature type="repeat" description="ANK" evidence="3">
    <location>
        <begin position="7"/>
        <end position="39"/>
    </location>
</feature>
<reference evidence="4" key="1">
    <citation type="journal article" date="2023" name="Mol. Phylogenet. Evol.">
        <title>Genome-scale phylogeny and comparative genomics of the fungal order Sordariales.</title>
        <authorList>
            <person name="Hensen N."/>
            <person name="Bonometti L."/>
            <person name="Westerberg I."/>
            <person name="Brannstrom I.O."/>
            <person name="Guillou S."/>
            <person name="Cros-Aarteil S."/>
            <person name="Calhoun S."/>
            <person name="Haridas S."/>
            <person name="Kuo A."/>
            <person name="Mondo S."/>
            <person name="Pangilinan J."/>
            <person name="Riley R."/>
            <person name="LaButti K."/>
            <person name="Andreopoulos B."/>
            <person name="Lipzen A."/>
            <person name="Chen C."/>
            <person name="Yan M."/>
            <person name="Daum C."/>
            <person name="Ng V."/>
            <person name="Clum A."/>
            <person name="Steindorff A."/>
            <person name="Ohm R.A."/>
            <person name="Martin F."/>
            <person name="Silar P."/>
            <person name="Natvig D.O."/>
            <person name="Lalanne C."/>
            <person name="Gautier V."/>
            <person name="Ament-Velasquez S.L."/>
            <person name="Kruys A."/>
            <person name="Hutchinson M.I."/>
            <person name="Powell A.J."/>
            <person name="Barry K."/>
            <person name="Miller A.N."/>
            <person name="Grigoriev I.V."/>
            <person name="Debuchy R."/>
            <person name="Gladieux P."/>
            <person name="Hiltunen Thoren M."/>
            <person name="Johannesson H."/>
        </authorList>
    </citation>
    <scope>NUCLEOTIDE SEQUENCE</scope>
    <source>
        <strain evidence="4">PSN243</strain>
    </source>
</reference>
<proteinExistence type="predicted"/>
<dbReference type="InterPro" id="IPR002110">
    <property type="entry name" value="Ankyrin_rpt"/>
</dbReference>
<feature type="repeat" description="ANK" evidence="3">
    <location>
        <begin position="341"/>
        <end position="373"/>
    </location>
</feature>
<dbReference type="SUPFAM" id="SSF48403">
    <property type="entry name" value="Ankyrin repeat"/>
    <property type="match status" value="1"/>
</dbReference>
<dbReference type="AlphaFoldDB" id="A0AAV9GUM5"/>
<accession>A0AAV9GUM5</accession>
<dbReference type="PROSITE" id="PS50088">
    <property type="entry name" value="ANK_REPEAT"/>
    <property type="match status" value="3"/>
</dbReference>
<evidence type="ECO:0000313" key="4">
    <source>
        <dbReference type="EMBL" id="KAK4451340.1"/>
    </source>
</evidence>
<evidence type="ECO:0000256" key="2">
    <source>
        <dbReference type="ARBA" id="ARBA00023043"/>
    </source>
</evidence>
<evidence type="ECO:0000313" key="5">
    <source>
        <dbReference type="Proteomes" id="UP001321760"/>
    </source>
</evidence>
<keyword evidence="1" id="KW-0677">Repeat</keyword>
<dbReference type="SMART" id="SM00248">
    <property type="entry name" value="ANK"/>
    <property type="match status" value="7"/>
</dbReference>
<gene>
    <name evidence="4" type="ORF">QBC34DRAFT_53953</name>
</gene>
<dbReference type="EMBL" id="MU865928">
    <property type="protein sequence ID" value="KAK4451340.1"/>
    <property type="molecule type" value="Genomic_DNA"/>
</dbReference>
<keyword evidence="2 3" id="KW-0040">ANK repeat</keyword>
<organism evidence="4 5">
    <name type="scientific">Podospora aff. communis PSN243</name>
    <dbReference type="NCBI Taxonomy" id="3040156"/>
    <lineage>
        <taxon>Eukaryota</taxon>
        <taxon>Fungi</taxon>
        <taxon>Dikarya</taxon>
        <taxon>Ascomycota</taxon>
        <taxon>Pezizomycotina</taxon>
        <taxon>Sordariomycetes</taxon>
        <taxon>Sordariomycetidae</taxon>
        <taxon>Sordariales</taxon>
        <taxon>Podosporaceae</taxon>
        <taxon>Podospora</taxon>
    </lineage>
</organism>
<comment type="caution">
    <text evidence="4">The sequence shown here is derived from an EMBL/GenBank/DDBJ whole genome shotgun (WGS) entry which is preliminary data.</text>
</comment>
<keyword evidence="5" id="KW-1185">Reference proteome</keyword>
<dbReference type="PROSITE" id="PS50297">
    <property type="entry name" value="ANK_REP_REGION"/>
    <property type="match status" value="2"/>
</dbReference>
<protein>
    <submittedName>
        <fullName evidence="4">Ankyrin repeat-containing domain protein</fullName>
    </submittedName>
</protein>
<dbReference type="Pfam" id="PF13857">
    <property type="entry name" value="Ank_5"/>
    <property type="match status" value="1"/>
</dbReference>